<accession>A0ABT8EX14</accession>
<name>A0ABT8EX14_9ACTN</name>
<comment type="caution">
    <text evidence="1">The sequence shown here is derived from an EMBL/GenBank/DDBJ whole genome shotgun (WGS) entry which is preliminary data.</text>
</comment>
<dbReference type="InterPro" id="IPR012348">
    <property type="entry name" value="RNR-like"/>
</dbReference>
<proteinExistence type="predicted"/>
<protein>
    <submittedName>
        <fullName evidence="1">GTP-binding protein LepA</fullName>
    </submittedName>
</protein>
<evidence type="ECO:0000313" key="2">
    <source>
        <dbReference type="Proteomes" id="UP001168537"/>
    </source>
</evidence>
<dbReference type="SUPFAM" id="SSF47240">
    <property type="entry name" value="Ferritin-like"/>
    <property type="match status" value="1"/>
</dbReference>
<sequence>MPALSLLRTARRSEPWSEPRLVAHVDRLAEEHPPIDLATCDFTVRRPDEVVARFAPALDYMARAELEVERNTLELGVLLPHAPDVDRYFYREVWQPQESQHGLALDELQVRLGLPPAQTDLTTLSPKIRAVGALAQVGALQDVVRMLYYLTGMTTERSALLAYHRLHDGLVDMGETAVADTIITPIRRQEPGHFAFYQLSARGLWSRLAEWQRWLVRRMRAVSFAPVAAGDDSRKADVGDMMVALGIGTPESADEFVQTVARTEAELLGAADAGLAVPPYIVRSFRECLELARQRAALA</sequence>
<dbReference type="EMBL" id="JAUHJR010000007">
    <property type="protein sequence ID" value="MDN4162715.1"/>
    <property type="molecule type" value="Genomic_DNA"/>
</dbReference>
<gene>
    <name evidence="1" type="ORF">QWY29_15205</name>
</gene>
<dbReference type="InterPro" id="IPR009078">
    <property type="entry name" value="Ferritin-like_SF"/>
</dbReference>
<organism evidence="1 2">
    <name type="scientific">Nocardioides abyssi</name>
    <dbReference type="NCBI Taxonomy" id="3058370"/>
    <lineage>
        <taxon>Bacteria</taxon>
        <taxon>Bacillati</taxon>
        <taxon>Actinomycetota</taxon>
        <taxon>Actinomycetes</taxon>
        <taxon>Propionibacteriales</taxon>
        <taxon>Nocardioidaceae</taxon>
        <taxon>Nocardioides</taxon>
    </lineage>
</organism>
<evidence type="ECO:0000313" key="1">
    <source>
        <dbReference type="EMBL" id="MDN4162715.1"/>
    </source>
</evidence>
<reference evidence="1" key="1">
    <citation type="submission" date="2023-06" db="EMBL/GenBank/DDBJ databases">
        <title>Draft genome sequence of Nocardioides sp. SOB72.</title>
        <authorList>
            <person name="Zhang G."/>
        </authorList>
    </citation>
    <scope>NUCLEOTIDE SEQUENCE</scope>
    <source>
        <strain evidence="1">SOB72</strain>
    </source>
</reference>
<keyword evidence="2" id="KW-1185">Reference proteome</keyword>
<dbReference type="Gene3D" id="1.10.620.20">
    <property type="entry name" value="Ribonucleotide Reductase, subunit A"/>
    <property type="match status" value="1"/>
</dbReference>
<dbReference type="RefSeq" id="WP_300961862.1">
    <property type="nucleotide sequence ID" value="NZ_JAUHJR010000007.1"/>
</dbReference>
<dbReference type="Proteomes" id="UP001168537">
    <property type="component" value="Unassembled WGS sequence"/>
</dbReference>